<comment type="similarity">
    <text evidence="1 3 7">Belongs to the Glu/Leu/Phe/Val dehydrogenases family.</text>
</comment>
<dbReference type="KEGG" id="dao:Desac_1897"/>
<feature type="binding site" evidence="5">
    <location>
        <position position="151"/>
    </location>
    <ligand>
        <name>NAD(+)</name>
        <dbReference type="ChEBI" id="CHEBI:57540"/>
    </ligand>
</feature>
<feature type="active site" description="Proton donor" evidence="4">
    <location>
        <position position="79"/>
    </location>
</feature>
<dbReference type="SMART" id="SM00839">
    <property type="entry name" value="ELFV_dehydrog"/>
    <property type="match status" value="1"/>
</dbReference>
<keyword evidence="10" id="KW-1185">Reference proteome</keyword>
<dbReference type="STRING" id="880072.Desac_1897"/>
<reference evidence="9 10" key="1">
    <citation type="journal article" date="2011" name="Stand. Genomic Sci.">
        <title>Complete genome sequence of the acetate-degrading sulfate reducer Desulfobacca acetoxidans type strain (ASRB2).</title>
        <authorList>
            <person name="Goker M."/>
            <person name="Teshima H."/>
            <person name="Lapidus A."/>
            <person name="Nolan M."/>
            <person name="Lucas S."/>
            <person name="Hammon N."/>
            <person name="Deshpande S."/>
            <person name="Cheng J.F."/>
            <person name="Tapia R."/>
            <person name="Han C."/>
            <person name="Goodwin L."/>
            <person name="Pitluck S."/>
            <person name="Huntemann M."/>
            <person name="Liolios K."/>
            <person name="Ivanova N."/>
            <person name="Pagani I."/>
            <person name="Mavromatis K."/>
            <person name="Ovchinikova G."/>
            <person name="Pati A."/>
            <person name="Chen A."/>
            <person name="Palaniappan K."/>
            <person name="Land M."/>
            <person name="Hauser L."/>
            <person name="Brambilla E.M."/>
            <person name="Rohde M."/>
            <person name="Spring S."/>
            <person name="Detter J.C."/>
            <person name="Woyke T."/>
            <person name="Bristow J."/>
            <person name="Eisen J.A."/>
            <person name="Markowitz V."/>
            <person name="Hugenholtz P."/>
            <person name="Kyrpides N.C."/>
            <person name="Klenk H.P."/>
        </authorList>
    </citation>
    <scope>NUCLEOTIDE SEQUENCE [LARGE SCALE GENOMIC DNA]</scope>
    <source>
        <strain evidence="10">ATCC 700848 / DSM 11109 / ASRB2</strain>
    </source>
</reference>
<dbReference type="EMBL" id="CP002629">
    <property type="protein sequence ID" value="AEB09735.1"/>
    <property type="molecule type" value="Genomic_DNA"/>
</dbReference>
<evidence type="ECO:0000256" key="5">
    <source>
        <dbReference type="PIRSR" id="PIRSR000185-2"/>
    </source>
</evidence>
<dbReference type="InterPro" id="IPR033922">
    <property type="entry name" value="NAD_bind_Glu_DH"/>
</dbReference>
<dbReference type="OrthoDB" id="9803297at2"/>
<dbReference type="InterPro" id="IPR036291">
    <property type="entry name" value="NAD(P)-bd_dom_sf"/>
</dbReference>
<dbReference type="Gene3D" id="3.40.50.10860">
    <property type="entry name" value="Leucine Dehydrogenase, chain A, domain 1"/>
    <property type="match status" value="1"/>
</dbReference>
<feature type="domain" description="Glutamate/phenylalanine/leucine/valine/L-tryptophan dehydrogenase C-terminal" evidence="8">
    <location>
        <begin position="142"/>
        <end position="368"/>
    </location>
</feature>
<dbReference type="InterPro" id="IPR014362">
    <property type="entry name" value="Glu_DH"/>
</dbReference>
<accession>F2NJT0</accession>
<evidence type="ECO:0000256" key="7">
    <source>
        <dbReference type="RuleBase" id="RU004417"/>
    </source>
</evidence>
<evidence type="ECO:0000256" key="4">
    <source>
        <dbReference type="PIRSR" id="PIRSR000185-1"/>
    </source>
</evidence>
<name>F2NJT0_DESAR</name>
<evidence type="ECO:0000313" key="9">
    <source>
        <dbReference type="EMBL" id="AEB09735.1"/>
    </source>
</evidence>
<gene>
    <name evidence="9" type="ordered locus">Desac_1897</name>
</gene>
<evidence type="ECO:0000259" key="8">
    <source>
        <dbReference type="SMART" id="SM00839"/>
    </source>
</evidence>
<keyword evidence="2 3" id="KW-0560">Oxidoreductase</keyword>
<dbReference type="InterPro" id="IPR046346">
    <property type="entry name" value="Aminoacid_DH-like_N_sf"/>
</dbReference>
<dbReference type="RefSeq" id="WP_013706844.1">
    <property type="nucleotide sequence ID" value="NC_015388.1"/>
</dbReference>
<dbReference type="PANTHER" id="PTHR11606">
    <property type="entry name" value="GLUTAMATE DEHYDROGENASE"/>
    <property type="match status" value="1"/>
</dbReference>
<evidence type="ECO:0000313" key="10">
    <source>
        <dbReference type="Proteomes" id="UP000000483"/>
    </source>
</evidence>
<evidence type="ECO:0000256" key="6">
    <source>
        <dbReference type="PIRSR" id="PIRSR000185-3"/>
    </source>
</evidence>
<dbReference type="SUPFAM" id="SSF53223">
    <property type="entry name" value="Aminoacid dehydrogenase-like, N-terminal domain"/>
    <property type="match status" value="1"/>
</dbReference>
<dbReference type="InterPro" id="IPR006096">
    <property type="entry name" value="Glu/Leu/Phe/Val/Trp_DH_C"/>
</dbReference>
<keyword evidence="5" id="KW-0520">NAD</keyword>
<evidence type="ECO:0000256" key="1">
    <source>
        <dbReference type="ARBA" id="ARBA00006382"/>
    </source>
</evidence>
<proteinExistence type="inferred from homology"/>
<dbReference type="PIRSF" id="PIRSF000185">
    <property type="entry name" value="Glu_DH"/>
    <property type="match status" value="1"/>
</dbReference>
<dbReference type="InterPro" id="IPR006095">
    <property type="entry name" value="Glu/Leu/Phe/Val/Trp_DH"/>
</dbReference>
<dbReference type="InterPro" id="IPR006097">
    <property type="entry name" value="Glu/Leu/Phe/Val/Trp_DH_dimer"/>
</dbReference>
<dbReference type="Proteomes" id="UP000000483">
    <property type="component" value="Chromosome"/>
</dbReference>
<reference evidence="10" key="2">
    <citation type="submission" date="2011-03" db="EMBL/GenBank/DDBJ databases">
        <title>The complete genome of Desulfobacca acetoxidans DSM 11109.</title>
        <authorList>
            <consortium name="US DOE Joint Genome Institute (JGI-PGF)"/>
            <person name="Lucas S."/>
            <person name="Copeland A."/>
            <person name="Lapidus A."/>
            <person name="Bruce D."/>
            <person name="Goodwin L."/>
            <person name="Pitluck S."/>
            <person name="Peters L."/>
            <person name="Kyrpides N."/>
            <person name="Mavromatis K."/>
            <person name="Ivanova N."/>
            <person name="Ovchinnikova G."/>
            <person name="Teshima H."/>
            <person name="Detter J.C."/>
            <person name="Han C."/>
            <person name="Land M."/>
            <person name="Hauser L."/>
            <person name="Markowitz V."/>
            <person name="Cheng J.-F."/>
            <person name="Hugenholtz P."/>
            <person name="Woyke T."/>
            <person name="Wu D."/>
            <person name="Spring S."/>
            <person name="Schueler E."/>
            <person name="Brambilla E."/>
            <person name="Klenk H.-P."/>
            <person name="Eisen J.A."/>
        </authorList>
    </citation>
    <scope>NUCLEOTIDE SEQUENCE [LARGE SCALE GENOMIC DNA]</scope>
    <source>
        <strain evidence="10">ATCC 700848 / DSM 11109 / ASRB2</strain>
    </source>
</reference>
<dbReference type="PANTHER" id="PTHR11606:SF13">
    <property type="entry name" value="GLUTAMATE DEHYDROGENASE 1, MITOCHONDRIAL"/>
    <property type="match status" value="1"/>
</dbReference>
<feature type="binding site" evidence="5">
    <location>
        <position position="67"/>
    </location>
    <ligand>
        <name>substrate</name>
    </ligand>
</feature>
<dbReference type="Gene3D" id="3.40.50.720">
    <property type="entry name" value="NAD(P)-binding Rossmann-like Domain"/>
    <property type="match status" value="1"/>
</dbReference>
<protein>
    <recommendedName>
        <fullName evidence="3">Glutamate dehydrogenase</fullName>
    </recommendedName>
</protein>
<dbReference type="GO" id="GO:0006538">
    <property type="term" value="P:L-glutamate catabolic process"/>
    <property type="evidence" value="ECO:0007669"/>
    <property type="project" value="TreeGrafter"/>
</dbReference>
<keyword evidence="5" id="KW-0547">Nucleotide-binding</keyword>
<dbReference type="eggNOG" id="COG0334">
    <property type="taxonomic scope" value="Bacteria"/>
</dbReference>
<feature type="site" description="Important for catalysis" evidence="6">
    <location>
        <position position="115"/>
    </location>
</feature>
<dbReference type="Pfam" id="PF02812">
    <property type="entry name" value="ELFV_dehydrog_N"/>
    <property type="match status" value="1"/>
</dbReference>
<dbReference type="GO" id="GO:0004352">
    <property type="term" value="F:glutamate dehydrogenase (NAD+) activity"/>
    <property type="evidence" value="ECO:0007669"/>
    <property type="project" value="TreeGrafter"/>
</dbReference>
<dbReference type="GO" id="GO:0000166">
    <property type="term" value="F:nucleotide binding"/>
    <property type="evidence" value="ECO:0007669"/>
    <property type="project" value="UniProtKB-KW"/>
</dbReference>
<dbReference type="CDD" id="cd01076">
    <property type="entry name" value="NAD_bind_1_Glu_DH"/>
    <property type="match status" value="1"/>
</dbReference>
<dbReference type="HOGENOM" id="CLU_025763_1_1_7"/>
<dbReference type="PRINTS" id="PR00082">
    <property type="entry name" value="GLFDHDRGNASE"/>
</dbReference>
<evidence type="ECO:0000256" key="2">
    <source>
        <dbReference type="ARBA" id="ARBA00023002"/>
    </source>
</evidence>
<dbReference type="SUPFAM" id="SSF51735">
    <property type="entry name" value="NAD(P)-binding Rossmann-fold domains"/>
    <property type="match status" value="1"/>
</dbReference>
<sequence length="370" mass="39763">METIYCNTFADEWGPAKIVHLFEPSLPLKAIVVIDNIALGPAIGGVRIAPDLSTEEVFRLARTMTWKNAAAGLPHGGGKAGIVMASTVAGSEKERAIRGFARAIADLKEYIPGPDMGTDETCMAYIYDEIQRSVGRPKITGGIPLDELGVTGFGLAVAAEQIADHLGISLRGLRVAVQGFGSVGRAVARFLEQRGCLLVAASDSTGAIYNPKGIDPARLIAVKKDRGRVLNYPDADAIPLETLFTLPCDILVPAARPDAITMANASCVQARIVLQGANIPVTPEAESYFQKCGISTLPDFIVNAGGVICTAVEYRRGSAAEAFQTITEKIKENCRTVLHSVQRDNLSPREAAYRLAQDRVRQASRYQRHF</sequence>
<dbReference type="Pfam" id="PF00208">
    <property type="entry name" value="ELFV_dehydrog"/>
    <property type="match status" value="1"/>
</dbReference>
<organism evidence="9 10">
    <name type="scientific">Desulfobacca acetoxidans (strain ATCC 700848 / DSM 11109 / ASRB2)</name>
    <dbReference type="NCBI Taxonomy" id="880072"/>
    <lineage>
        <taxon>Bacteria</taxon>
        <taxon>Pseudomonadati</taxon>
        <taxon>Thermodesulfobacteriota</taxon>
        <taxon>Desulfobaccia</taxon>
        <taxon>Desulfobaccales</taxon>
        <taxon>Desulfobaccaceae</taxon>
        <taxon>Desulfobacca</taxon>
    </lineage>
</organism>
<dbReference type="AlphaFoldDB" id="F2NJT0"/>
<evidence type="ECO:0000256" key="3">
    <source>
        <dbReference type="PIRNR" id="PIRNR000185"/>
    </source>
</evidence>